<evidence type="ECO:0000313" key="2">
    <source>
        <dbReference type="Proteomes" id="UP000642284"/>
    </source>
</evidence>
<dbReference type="Gene3D" id="3.40.1760.10">
    <property type="entry name" value="YfbM-like super family"/>
    <property type="match status" value="1"/>
</dbReference>
<name>A0ABR7S898_9ACTN</name>
<dbReference type="EMBL" id="JACTVJ010000003">
    <property type="protein sequence ID" value="MBC9711690.1"/>
    <property type="molecule type" value="Genomic_DNA"/>
</dbReference>
<dbReference type="Pfam" id="PF08974">
    <property type="entry name" value="DUF1877"/>
    <property type="match status" value="1"/>
</dbReference>
<dbReference type="InterPro" id="IPR035944">
    <property type="entry name" value="YfbM-like_sf"/>
</dbReference>
<protein>
    <submittedName>
        <fullName evidence="1">DUF1877 family protein</fullName>
    </submittedName>
</protein>
<dbReference type="RefSeq" id="WP_187812204.1">
    <property type="nucleotide sequence ID" value="NZ_JACTVJ010000003.1"/>
</dbReference>
<proteinExistence type="predicted"/>
<accession>A0ABR7S898</accession>
<keyword evidence="2" id="KW-1185">Reference proteome</keyword>
<evidence type="ECO:0000313" key="1">
    <source>
        <dbReference type="EMBL" id="MBC9711690.1"/>
    </source>
</evidence>
<dbReference type="Proteomes" id="UP000642284">
    <property type="component" value="Unassembled WGS sequence"/>
</dbReference>
<gene>
    <name evidence="1" type="ORF">H9Y04_03795</name>
</gene>
<dbReference type="InterPro" id="IPR015068">
    <property type="entry name" value="DUF1877"/>
</dbReference>
<reference evidence="1 2" key="1">
    <citation type="submission" date="2020-08" db="EMBL/GenBank/DDBJ databases">
        <title>Genemic of Streptomyces polyaspartic.</title>
        <authorList>
            <person name="Liu W."/>
        </authorList>
    </citation>
    <scope>NUCLEOTIDE SEQUENCE [LARGE SCALE GENOMIC DNA]</scope>
    <source>
        <strain evidence="1 2">TRM66268-LWL</strain>
    </source>
</reference>
<sequence>MSVHMHLRAVAMPEIQDDHSWLAEFMSDAWDRLPEEYEAGVATSIDTAFDSVNRFYAWAAGLPASAAFAAGPDGESPWQLPVYGGRAVPHAAGADPSDPPMGLLEPPGVSAAADFLSKVSFDELWNAAGAELGSRFDGEEPARSLYREEHRSLLKFYGRAAAAGHAVVRVVWA</sequence>
<organism evidence="1 2">
    <name type="scientific">Streptomyces polyasparticus</name>
    <dbReference type="NCBI Taxonomy" id="2767826"/>
    <lineage>
        <taxon>Bacteria</taxon>
        <taxon>Bacillati</taxon>
        <taxon>Actinomycetota</taxon>
        <taxon>Actinomycetes</taxon>
        <taxon>Kitasatosporales</taxon>
        <taxon>Streptomycetaceae</taxon>
        <taxon>Streptomyces</taxon>
    </lineage>
</organism>
<comment type="caution">
    <text evidence="1">The sequence shown here is derived from an EMBL/GenBank/DDBJ whole genome shotgun (WGS) entry which is preliminary data.</text>
</comment>